<evidence type="ECO:0000256" key="2">
    <source>
        <dbReference type="ARBA" id="ARBA00022723"/>
    </source>
</evidence>
<evidence type="ECO:0000256" key="1">
    <source>
        <dbReference type="ARBA" id="ARBA00001968"/>
    </source>
</evidence>
<organism evidence="4">
    <name type="scientific">Amphimedon queenslandica</name>
    <name type="common">Sponge</name>
    <dbReference type="NCBI Taxonomy" id="400682"/>
    <lineage>
        <taxon>Eukaryota</taxon>
        <taxon>Metazoa</taxon>
        <taxon>Porifera</taxon>
        <taxon>Demospongiae</taxon>
        <taxon>Heteroscleromorpha</taxon>
        <taxon>Haplosclerida</taxon>
        <taxon>Niphatidae</taxon>
        <taxon>Amphimedon</taxon>
    </lineage>
</organism>
<evidence type="ECO:0000259" key="3">
    <source>
        <dbReference type="Pfam" id="PF13359"/>
    </source>
</evidence>
<dbReference type="Pfam" id="PF13359">
    <property type="entry name" value="DDE_Tnp_4"/>
    <property type="match status" value="1"/>
</dbReference>
<protein>
    <recommendedName>
        <fullName evidence="3">DDE Tnp4 domain-containing protein</fullName>
    </recommendedName>
</protein>
<reference evidence="4" key="1">
    <citation type="submission" date="2017-05" db="UniProtKB">
        <authorList>
            <consortium name="EnsemblMetazoa"/>
        </authorList>
    </citation>
    <scope>IDENTIFICATION</scope>
</reference>
<accession>A0A1X7V3A4</accession>
<dbReference type="STRING" id="400682.A0A1X7V3A4"/>
<dbReference type="PANTHER" id="PTHR23080">
    <property type="entry name" value="THAP DOMAIN PROTEIN"/>
    <property type="match status" value="1"/>
</dbReference>
<evidence type="ECO:0000313" key="4">
    <source>
        <dbReference type="EnsemblMetazoa" id="Aqu2.1.34735_001"/>
    </source>
</evidence>
<dbReference type="GO" id="GO:0046872">
    <property type="term" value="F:metal ion binding"/>
    <property type="evidence" value="ECO:0007669"/>
    <property type="project" value="UniProtKB-KW"/>
</dbReference>
<comment type="cofactor">
    <cofactor evidence="1">
        <name>a divalent metal cation</name>
        <dbReference type="ChEBI" id="CHEBI:60240"/>
    </cofactor>
</comment>
<keyword evidence="2" id="KW-0479">Metal-binding</keyword>
<sequence length="155" mass="17581">MGKNLLKFYTGLPNWTALEALFELVLPALPKKTKMSQFHLISLLQDARHLCQNKASYKVVSERTTHNCSEEFLEKPSNLLARAQVWSNYKHHSTIKFLIGITAQGGQISDKEIVKRSDLVHYIQPDDVILADRAFTCSDYASMALAEVKMPPFTK</sequence>
<dbReference type="EnsemblMetazoa" id="Aqu2.1.34735_001">
    <property type="protein sequence ID" value="Aqu2.1.34735_001"/>
    <property type="gene ID" value="Aqu2.1.34735"/>
</dbReference>
<feature type="domain" description="DDE Tnp4" evidence="3">
    <location>
        <begin position="68"/>
        <end position="142"/>
    </location>
</feature>
<dbReference type="InterPro" id="IPR027806">
    <property type="entry name" value="HARBI1_dom"/>
</dbReference>
<dbReference type="AlphaFoldDB" id="A0A1X7V3A4"/>
<dbReference type="InParanoid" id="A0A1X7V3A4"/>
<name>A0A1X7V3A4_AMPQE</name>
<proteinExistence type="predicted"/>